<dbReference type="Gene3D" id="2.60.120.380">
    <property type="match status" value="1"/>
</dbReference>
<dbReference type="InterPro" id="IPR003599">
    <property type="entry name" value="Ig_sub"/>
</dbReference>
<dbReference type="SUPFAM" id="SSF55486">
    <property type="entry name" value="Metalloproteases ('zincins'), catalytic domain"/>
    <property type="match status" value="1"/>
</dbReference>
<organism evidence="4 5">
    <name type="scientific">Pedosphaera parvula (strain Ellin514)</name>
    <dbReference type="NCBI Taxonomy" id="320771"/>
    <lineage>
        <taxon>Bacteria</taxon>
        <taxon>Pseudomonadati</taxon>
        <taxon>Verrucomicrobiota</taxon>
        <taxon>Pedosphaerae</taxon>
        <taxon>Pedosphaerales</taxon>
        <taxon>Pedosphaeraceae</taxon>
        <taxon>Pedosphaera</taxon>
    </lineage>
</organism>
<dbReference type="SMART" id="SM00736">
    <property type="entry name" value="CADG"/>
    <property type="match status" value="1"/>
</dbReference>
<comment type="caution">
    <text evidence="4">The sequence shown here is derived from an EMBL/GenBank/DDBJ whole genome shotgun (WGS) entry which is preliminary data.</text>
</comment>
<sequence precursor="true">MIRRTLLLVGLAILTAIGCYYTFSTGKSKHPVEAAHAPAAPAVTPTGVAKPPVAQLTSVVAASTNSAVSGQVKSRELDPALNPYAAALHGPGKSKRAWDANFLKSLGHPQSGEPIRFELTEGRMASGTIQITQYRDGELTYVSGELAEPEKGKFFFLTPPAEGKAGKAVGVVELPASQTAYRIEPTGINGEPELWQRRMDEVLCQAMPLAEDTGSTNEVANMPPLRPDLDPLLYVPSYNSNIVSLQSYPGSPAVLLLDFFGGYTITWGGAAYPKPSVSNAQIKDLWKRVAEDYMAFNINVTTDLRVYQNAPATSRQRCVFTPSTPAIGPGAAGVAYIGSWNWGSDTVCWSIYTTGKNGGEVGAHEPGHTLGLSHMGTNIGTNHTEYYTGQGAAPTGWCPIMGAGYYQPVTTFSKGDYANPSNTQDQENMITTQNNNVSYRPDDTGSTLATSRYLEIYSDLTASAEGVIEKQDDTDAFQFTTTGGQINLTASPVGDWADLAVMATLADATDTIIASNNPQTVLSATINTNLPAGTYTFRVTGAGRNNPLVDGFSSYASKGYYSIAGSVGGGYLPTRLSVMEHSANGTVVGIVAANNTNDALIYTIVSGNTSNTFSINANGIMTVANSATLDYARLATNTMYAVQFELFVNIADQTDPTQTEVSRRVVIAVQNSAVNNPIALTGFNASVIAPYTATLASKKATAFDIPNNIAFYEAGLNGNAQVSGSGGNQGLPGSGTILSPNDGTVFQLGPYGKTNVLMLGSPYPTTRTLTFLNPQAYNSLSILASSANGGGLGTFVITFTNGSTSQVLNYNAQDWFNNTGNVGIQGFGRLQLNSGLFTEDNGSANPNLYQTTIDLSVLGLNQAVASIAFTKPAAAGSSGIFAVSGVPMPAQVSIAKQPVSVTNQTAGASSIFTTAAMGTPPLGYQWYSGTPGSETLLPGQNGNSLTVTPVQVNQITNYYVVVTNSSSAATSSVATLTVYRSPVIVQQPGPTNSTLFTGGKISFSLGVTASTPVTYSLALNGANISSSASSTFNLNNLQAANAGNYTLIAQNSFGSVTSRVVSVTVQAAPTNPFWQNVLANNPMGYWRLDEKTGTIAHDYVAGNNGTFNSVTLNQPGNNTLDTHTAVKFGPAINSYVGGIPIDFSTTNNPAFSVEAWVKGAAQSTDAGIVTRGTGSGGEQFNLDTGGTSHAFRFFVRDGASSTARLASGNVVLNNAWHHVVGVCDEPNGIVVLYVDGVSNAAGTIPSGSGLKSSANAMTIGSRQSGTTAYDSQFNGSIEEVAVYNYALSAAQVQAHFGAVTNRSPSFLVNPFTVAGVTAGQNYSVNMATNASDPNADTMTFSKLSGPGWLTLAGNGLLSGMPVSGDVGTNVFLVKVADPAGAFNTATMNLVVAAAPLITSTMGLQGSNVVLNWTGGIPPYRVLVATNLTVPISWQNFGAPVSGNSLSLTPSNDAAFYQIQGQ</sequence>
<evidence type="ECO:0000256" key="2">
    <source>
        <dbReference type="ARBA" id="ARBA00023157"/>
    </source>
</evidence>
<dbReference type="Gene3D" id="2.60.40.60">
    <property type="entry name" value="Cadherins"/>
    <property type="match status" value="1"/>
</dbReference>
<dbReference type="PROSITE" id="PS51257">
    <property type="entry name" value="PROKAR_LIPOPROTEIN"/>
    <property type="match status" value="1"/>
</dbReference>
<dbReference type="InterPro" id="IPR013320">
    <property type="entry name" value="ConA-like_dom_sf"/>
</dbReference>
<dbReference type="InterPro" id="IPR006644">
    <property type="entry name" value="Cadg"/>
</dbReference>
<keyword evidence="2" id="KW-1015">Disulfide bond</keyword>
<evidence type="ECO:0000256" key="1">
    <source>
        <dbReference type="ARBA" id="ARBA00022729"/>
    </source>
</evidence>
<dbReference type="STRING" id="320771.Cflav_PD4380"/>
<keyword evidence="5" id="KW-1185">Reference proteome</keyword>
<dbReference type="PANTHER" id="PTHR45080">
    <property type="entry name" value="CONTACTIN 5"/>
    <property type="match status" value="1"/>
</dbReference>
<gene>
    <name evidence="4" type="ORF">Cflav_PD4380</name>
</gene>
<dbReference type="InterPro" id="IPR015919">
    <property type="entry name" value="Cadherin-like_sf"/>
</dbReference>
<dbReference type="SUPFAM" id="SSF48726">
    <property type="entry name" value="Immunoglobulin"/>
    <property type="match status" value="2"/>
</dbReference>
<dbReference type="PROSITE" id="PS50268">
    <property type="entry name" value="CADHERIN_2"/>
    <property type="match status" value="1"/>
</dbReference>
<dbReference type="RefSeq" id="WP_007414591.1">
    <property type="nucleotide sequence ID" value="NZ_ABOX02000010.1"/>
</dbReference>
<dbReference type="Proteomes" id="UP000003688">
    <property type="component" value="Unassembled WGS sequence"/>
</dbReference>
<dbReference type="SMART" id="SM00409">
    <property type="entry name" value="IG"/>
    <property type="match status" value="2"/>
</dbReference>
<accession>B9XFJ5</accession>
<dbReference type="GO" id="GO:0050808">
    <property type="term" value="P:synapse organization"/>
    <property type="evidence" value="ECO:0007669"/>
    <property type="project" value="TreeGrafter"/>
</dbReference>
<dbReference type="Gene3D" id="2.60.120.200">
    <property type="match status" value="1"/>
</dbReference>
<dbReference type="InterPro" id="IPR002126">
    <property type="entry name" value="Cadherin-like_dom"/>
</dbReference>
<dbReference type="PANTHER" id="PTHR45080:SF34">
    <property type="entry name" value="MYOSIN LIGHT CHAIN KINASE, SMOOTH MUSCLE-LIKE"/>
    <property type="match status" value="1"/>
</dbReference>
<evidence type="ECO:0000313" key="5">
    <source>
        <dbReference type="Proteomes" id="UP000003688"/>
    </source>
</evidence>
<dbReference type="Pfam" id="PF17963">
    <property type="entry name" value="Big_9"/>
    <property type="match status" value="1"/>
</dbReference>
<name>B9XFJ5_PEDPL</name>
<dbReference type="InterPro" id="IPR006558">
    <property type="entry name" value="LamG-like"/>
</dbReference>
<dbReference type="InterPro" id="IPR050958">
    <property type="entry name" value="Cell_Adh-Cytoskel_Orgn"/>
</dbReference>
<dbReference type="InterPro" id="IPR036179">
    <property type="entry name" value="Ig-like_dom_sf"/>
</dbReference>
<proteinExistence type="predicted"/>
<keyword evidence="1" id="KW-0732">Signal</keyword>
<dbReference type="SMART" id="SM00560">
    <property type="entry name" value="LamGL"/>
    <property type="match status" value="1"/>
</dbReference>
<dbReference type="Gene3D" id="2.60.40.10">
    <property type="entry name" value="Immunoglobulins"/>
    <property type="match status" value="3"/>
</dbReference>
<dbReference type="GO" id="GO:0005886">
    <property type="term" value="C:plasma membrane"/>
    <property type="evidence" value="ECO:0007669"/>
    <property type="project" value="TreeGrafter"/>
</dbReference>
<protein>
    <submittedName>
        <fullName evidence="4">Immunoglobulin I-set domain protein</fullName>
    </submittedName>
</protein>
<dbReference type="Pfam" id="PF13385">
    <property type="entry name" value="Laminin_G_3"/>
    <property type="match status" value="1"/>
</dbReference>
<dbReference type="OrthoDB" id="195961at2"/>
<dbReference type="InterPro" id="IPR013783">
    <property type="entry name" value="Ig-like_fold"/>
</dbReference>
<dbReference type="SUPFAM" id="SSF89260">
    <property type="entry name" value="Collagen-binding domain"/>
    <property type="match status" value="1"/>
</dbReference>
<reference evidence="4 5" key="1">
    <citation type="journal article" date="2011" name="J. Bacteriol.">
        <title>Genome sequence of 'Pedosphaera parvula' Ellin514, an aerobic Verrucomicrobial isolate from pasture soil.</title>
        <authorList>
            <person name="Kant R."/>
            <person name="van Passel M.W."/>
            <person name="Sangwan P."/>
            <person name="Palva A."/>
            <person name="Lucas S."/>
            <person name="Copeland A."/>
            <person name="Lapidus A."/>
            <person name="Glavina Del Rio T."/>
            <person name="Dalin E."/>
            <person name="Tice H."/>
            <person name="Bruce D."/>
            <person name="Goodwin L."/>
            <person name="Pitluck S."/>
            <person name="Chertkov O."/>
            <person name="Larimer F.W."/>
            <person name="Land M.L."/>
            <person name="Hauser L."/>
            <person name="Brettin T.S."/>
            <person name="Detter J.C."/>
            <person name="Han S."/>
            <person name="de Vos W.M."/>
            <person name="Janssen P.H."/>
            <person name="Smidt H."/>
        </authorList>
    </citation>
    <scope>NUCLEOTIDE SEQUENCE [LARGE SCALE GENOMIC DNA]</scope>
    <source>
        <strain evidence="4 5">Ellin514</strain>
    </source>
</reference>
<evidence type="ECO:0000313" key="4">
    <source>
        <dbReference type="EMBL" id="EEF61359.1"/>
    </source>
</evidence>
<dbReference type="GO" id="GO:0007156">
    <property type="term" value="P:homophilic cell adhesion via plasma membrane adhesion molecules"/>
    <property type="evidence" value="ECO:0007669"/>
    <property type="project" value="InterPro"/>
</dbReference>
<dbReference type="SUPFAM" id="SSF49899">
    <property type="entry name" value="Concanavalin A-like lectins/glucanases"/>
    <property type="match status" value="1"/>
</dbReference>
<dbReference type="GO" id="GO:0005509">
    <property type="term" value="F:calcium ion binding"/>
    <property type="evidence" value="ECO:0007669"/>
    <property type="project" value="InterPro"/>
</dbReference>
<dbReference type="SUPFAM" id="SSF49313">
    <property type="entry name" value="Cadherin-like"/>
    <property type="match status" value="2"/>
</dbReference>
<dbReference type="CDD" id="cd11304">
    <property type="entry name" value="Cadherin_repeat"/>
    <property type="match status" value="1"/>
</dbReference>
<dbReference type="EMBL" id="ABOX02000010">
    <property type="protein sequence ID" value="EEF61359.1"/>
    <property type="molecule type" value="Genomic_DNA"/>
</dbReference>
<evidence type="ECO:0000259" key="3">
    <source>
        <dbReference type="PROSITE" id="PS50268"/>
    </source>
</evidence>
<feature type="domain" description="Cadherin" evidence="3">
    <location>
        <begin position="570"/>
        <end position="679"/>
    </location>
</feature>